<evidence type="ECO:0000313" key="1">
    <source>
        <dbReference type="EMBL" id="EAR94814.1"/>
    </source>
</evidence>
<gene>
    <name evidence="1" type="ORF">TTHERM_00675870</name>
</gene>
<protein>
    <submittedName>
        <fullName evidence="1">Uncharacterized protein</fullName>
    </submittedName>
</protein>
<dbReference type="InParanoid" id="Q23DX3"/>
<organism evidence="1 2">
    <name type="scientific">Tetrahymena thermophila (strain SB210)</name>
    <dbReference type="NCBI Taxonomy" id="312017"/>
    <lineage>
        <taxon>Eukaryota</taxon>
        <taxon>Sar</taxon>
        <taxon>Alveolata</taxon>
        <taxon>Ciliophora</taxon>
        <taxon>Intramacronucleata</taxon>
        <taxon>Oligohymenophorea</taxon>
        <taxon>Hymenostomatida</taxon>
        <taxon>Tetrahymenina</taxon>
        <taxon>Tetrahymenidae</taxon>
        <taxon>Tetrahymena</taxon>
    </lineage>
</organism>
<reference evidence="2" key="1">
    <citation type="journal article" date="2006" name="PLoS Biol.">
        <title>Macronuclear genome sequence of the ciliate Tetrahymena thermophila, a model eukaryote.</title>
        <authorList>
            <person name="Eisen J.A."/>
            <person name="Coyne R.S."/>
            <person name="Wu M."/>
            <person name="Wu D."/>
            <person name="Thiagarajan M."/>
            <person name="Wortman J.R."/>
            <person name="Badger J.H."/>
            <person name="Ren Q."/>
            <person name="Amedeo P."/>
            <person name="Jones K.M."/>
            <person name="Tallon L.J."/>
            <person name="Delcher A.L."/>
            <person name="Salzberg S.L."/>
            <person name="Silva J.C."/>
            <person name="Haas B.J."/>
            <person name="Majoros W.H."/>
            <person name="Farzad M."/>
            <person name="Carlton J.M."/>
            <person name="Smith R.K. Jr."/>
            <person name="Garg J."/>
            <person name="Pearlman R.E."/>
            <person name="Karrer K.M."/>
            <person name="Sun L."/>
            <person name="Manning G."/>
            <person name="Elde N.C."/>
            <person name="Turkewitz A.P."/>
            <person name="Asai D.J."/>
            <person name="Wilkes D.E."/>
            <person name="Wang Y."/>
            <person name="Cai H."/>
            <person name="Collins K."/>
            <person name="Stewart B.A."/>
            <person name="Lee S.R."/>
            <person name="Wilamowska K."/>
            <person name="Weinberg Z."/>
            <person name="Ruzzo W.L."/>
            <person name="Wloga D."/>
            <person name="Gaertig J."/>
            <person name="Frankel J."/>
            <person name="Tsao C.-C."/>
            <person name="Gorovsky M.A."/>
            <person name="Keeling P.J."/>
            <person name="Waller R.F."/>
            <person name="Patron N.J."/>
            <person name="Cherry J.M."/>
            <person name="Stover N.A."/>
            <person name="Krieger C.J."/>
            <person name="del Toro C."/>
            <person name="Ryder H.F."/>
            <person name="Williamson S.C."/>
            <person name="Barbeau R.A."/>
            <person name="Hamilton E.P."/>
            <person name="Orias E."/>
        </authorList>
    </citation>
    <scope>NUCLEOTIDE SEQUENCE [LARGE SCALE GENOMIC DNA]</scope>
    <source>
        <strain evidence="2">SB210</strain>
    </source>
</reference>
<dbReference type="Proteomes" id="UP000009168">
    <property type="component" value="Unassembled WGS sequence"/>
</dbReference>
<name>Q23DX3_TETTS</name>
<dbReference type="GeneID" id="7841260"/>
<dbReference type="RefSeq" id="XP_001015059.1">
    <property type="nucleotide sequence ID" value="XM_001015059.3"/>
</dbReference>
<proteinExistence type="predicted"/>
<dbReference type="KEGG" id="tet:TTHERM_00675870"/>
<sequence length="121" mass="14434">MDFKIQQYKQQCLDHCNLLLQMICDNGHWNKFEDIEVIDQSYYDIYNQEAWDIYIFQNCGLSEQQSKFRRCKLGNEGINDSPSNFASVNELFHYIIGMKRNIENMQNQHDCYSEGSSDHIF</sequence>
<keyword evidence="2" id="KW-1185">Reference proteome</keyword>
<dbReference type="AlphaFoldDB" id="Q23DX3"/>
<accession>Q23DX3</accession>
<dbReference type="EMBL" id="GG662711">
    <property type="protein sequence ID" value="EAR94814.1"/>
    <property type="molecule type" value="Genomic_DNA"/>
</dbReference>
<evidence type="ECO:0000313" key="2">
    <source>
        <dbReference type="Proteomes" id="UP000009168"/>
    </source>
</evidence>
<dbReference type="HOGENOM" id="CLU_2042818_0_0_1"/>